<accession>A0ACB5U437</accession>
<dbReference type="Proteomes" id="UP001165064">
    <property type="component" value="Unassembled WGS sequence"/>
</dbReference>
<protein>
    <submittedName>
        <fullName evidence="1">Unnamed protein product</fullName>
    </submittedName>
</protein>
<keyword evidence="2" id="KW-1185">Reference proteome</keyword>
<evidence type="ECO:0000313" key="2">
    <source>
        <dbReference type="Proteomes" id="UP001165064"/>
    </source>
</evidence>
<gene>
    <name evidence="1" type="ORF">Amon02_001125600</name>
</gene>
<comment type="caution">
    <text evidence="1">The sequence shown here is derived from an EMBL/GenBank/DDBJ whole genome shotgun (WGS) entry which is preliminary data.</text>
</comment>
<dbReference type="EMBL" id="BSXS01011868">
    <property type="protein sequence ID" value="GMF01417.1"/>
    <property type="molecule type" value="Genomic_DNA"/>
</dbReference>
<organism evidence="1 2">
    <name type="scientific">Ambrosiozyma monospora</name>
    <name type="common">Yeast</name>
    <name type="synonym">Endomycopsis monosporus</name>
    <dbReference type="NCBI Taxonomy" id="43982"/>
    <lineage>
        <taxon>Eukaryota</taxon>
        <taxon>Fungi</taxon>
        <taxon>Dikarya</taxon>
        <taxon>Ascomycota</taxon>
        <taxon>Saccharomycotina</taxon>
        <taxon>Pichiomycetes</taxon>
        <taxon>Pichiales</taxon>
        <taxon>Pichiaceae</taxon>
        <taxon>Ambrosiozyma</taxon>
    </lineage>
</organism>
<proteinExistence type="predicted"/>
<sequence length="131" mass="15821">MTDYSTFEQDKENIQPIRHGRSAATLAKIYSIPQSERRKMLAKEKEAFEEKLKSEYLETLDDPLEPYLDYLKWTRENFTTGADSESGMVNLLEKITQDFRDDEYYKNEIRYFKVWLERVIYTWYRCEGKTT</sequence>
<reference evidence="1" key="1">
    <citation type="submission" date="2023-04" db="EMBL/GenBank/DDBJ databases">
        <title>Ambrosiozyma monospora NBRC 10751.</title>
        <authorList>
            <person name="Ichikawa N."/>
            <person name="Sato H."/>
            <person name="Tonouchi N."/>
        </authorList>
    </citation>
    <scope>NUCLEOTIDE SEQUENCE</scope>
    <source>
        <strain evidence="1">NBRC 10751</strain>
    </source>
</reference>
<evidence type="ECO:0000313" key="1">
    <source>
        <dbReference type="EMBL" id="GMF01417.1"/>
    </source>
</evidence>
<name>A0ACB5U437_AMBMO</name>